<gene>
    <name evidence="1" type="ORF">EZS28_015125</name>
</gene>
<name>A0A5J4W383_9EUKA</name>
<proteinExistence type="predicted"/>
<dbReference type="Proteomes" id="UP000324800">
    <property type="component" value="Unassembled WGS sequence"/>
</dbReference>
<evidence type="ECO:0000313" key="2">
    <source>
        <dbReference type="Proteomes" id="UP000324800"/>
    </source>
</evidence>
<dbReference type="InterPro" id="IPR043502">
    <property type="entry name" value="DNA/RNA_pol_sf"/>
</dbReference>
<dbReference type="AlphaFoldDB" id="A0A5J4W383"/>
<protein>
    <recommendedName>
        <fullName evidence="3">DNA-directed DNA polymerase</fullName>
    </recommendedName>
</protein>
<comment type="caution">
    <text evidence="1">The sequence shown here is derived from an EMBL/GenBank/DDBJ whole genome shotgun (WGS) entry which is preliminary data.</text>
</comment>
<dbReference type="SUPFAM" id="SSF56672">
    <property type="entry name" value="DNA/RNA polymerases"/>
    <property type="match status" value="1"/>
</dbReference>
<sequence length="329" mass="39017">NLEENNVTAYDLDYIITPILDLDFNSLYPSAFCGIYNKNNLYTGGMMYMVGRVTKHIKVRESNDQEYRDNKRKEMMNIINSEDRFSEEKGYYLWLLIDYCHFIIDVVDEIVLFTKHTAFKSFVEIIAEKRYQAMKEGNQAKQLYFKNIVNSSHGADGQNNEKFDKIGIYNKQYTFLKQLNKGFTITRKICDDRYLVSINPDSFSAHKCSQESIFTQDNSKFWYLCFIYFFLYKCIDMNRVHFCCMDTDSMYLAISDSTIEGYKQQFKHVIKDQKFWDEHCKKWLPWDGCTITEEKKLLGCAIESQREISFAQLQNAILQLMGRLMMQQE</sequence>
<organism evidence="1 2">
    <name type="scientific">Streblomastix strix</name>
    <dbReference type="NCBI Taxonomy" id="222440"/>
    <lineage>
        <taxon>Eukaryota</taxon>
        <taxon>Metamonada</taxon>
        <taxon>Preaxostyla</taxon>
        <taxon>Oxymonadida</taxon>
        <taxon>Streblomastigidae</taxon>
        <taxon>Streblomastix</taxon>
    </lineage>
</organism>
<reference evidence="1 2" key="1">
    <citation type="submission" date="2019-03" db="EMBL/GenBank/DDBJ databases">
        <title>Single cell metagenomics reveals metabolic interactions within the superorganism composed of flagellate Streblomastix strix and complex community of Bacteroidetes bacteria on its surface.</title>
        <authorList>
            <person name="Treitli S.C."/>
            <person name="Kolisko M."/>
            <person name="Husnik F."/>
            <person name="Keeling P."/>
            <person name="Hampl V."/>
        </authorList>
    </citation>
    <scope>NUCLEOTIDE SEQUENCE [LARGE SCALE GENOMIC DNA]</scope>
    <source>
        <strain evidence="1">ST1C</strain>
    </source>
</reference>
<dbReference type="EMBL" id="SNRW01003617">
    <property type="protein sequence ID" value="KAA6389347.1"/>
    <property type="molecule type" value="Genomic_DNA"/>
</dbReference>
<evidence type="ECO:0008006" key="3">
    <source>
        <dbReference type="Google" id="ProtNLM"/>
    </source>
</evidence>
<accession>A0A5J4W383</accession>
<evidence type="ECO:0000313" key="1">
    <source>
        <dbReference type="EMBL" id="KAA6389347.1"/>
    </source>
</evidence>
<feature type="non-terminal residue" evidence="1">
    <location>
        <position position="1"/>
    </location>
</feature>